<keyword evidence="8" id="KW-0418">Kinase</keyword>
<evidence type="ECO:0000256" key="8">
    <source>
        <dbReference type="ARBA" id="ARBA00022777"/>
    </source>
</evidence>
<dbReference type="InterPro" id="IPR030484">
    <property type="entry name" value="Rio2"/>
</dbReference>
<evidence type="ECO:0000256" key="12">
    <source>
        <dbReference type="ARBA" id="ARBA00048679"/>
    </source>
</evidence>
<dbReference type="GO" id="GO:0004674">
    <property type="term" value="F:protein serine/threonine kinase activity"/>
    <property type="evidence" value="ECO:0007669"/>
    <property type="project" value="UniProtKB-KW"/>
</dbReference>
<dbReference type="Pfam" id="PF09202">
    <property type="entry name" value="Rio2_N"/>
    <property type="match status" value="1"/>
</dbReference>
<dbReference type="InterPro" id="IPR036388">
    <property type="entry name" value="WH-like_DNA-bd_sf"/>
</dbReference>
<sequence length="307" mass="34794">MVGNVAETMAELEPEDFYLLSGVEQGMRFSEWVNVEKIPEYAGLSEENAEYRIDRCADRDLIRRKTIQYEGYQLTFEGYDALALHTFAERETVTGMGSSLGVGKESDVYEVETYRPMALKFHREGYTNFREVNKERDYTSDNNHVSWQYTARKAAEREYGALEDLYPQVSVPRPIDHNRHAIVMEKLPGPELADAKLRSEQAVGVLDLVLREMDLAYRAGYVHADISEYNVAVSDDGIVIFDWPQSVETDHENADELLARDVDNIVSYFGRKYPSETPDVDADAVADAIVDGEFESVRAFAGSEPEA</sequence>
<dbReference type="InterPro" id="IPR011009">
    <property type="entry name" value="Kinase-like_dom_sf"/>
</dbReference>
<dbReference type="Gene3D" id="3.30.200.20">
    <property type="entry name" value="Phosphorylase Kinase, domain 1"/>
    <property type="match status" value="1"/>
</dbReference>
<evidence type="ECO:0000256" key="6">
    <source>
        <dbReference type="ARBA" id="ARBA00022723"/>
    </source>
</evidence>
<evidence type="ECO:0000259" key="13">
    <source>
        <dbReference type="SMART" id="SM00090"/>
    </source>
</evidence>
<evidence type="ECO:0000256" key="4">
    <source>
        <dbReference type="ARBA" id="ARBA00022527"/>
    </source>
</evidence>
<dbReference type="GeneID" id="67178860"/>
<dbReference type="SMART" id="SM00090">
    <property type="entry name" value="RIO"/>
    <property type="match status" value="1"/>
</dbReference>
<dbReference type="GO" id="GO:0030688">
    <property type="term" value="C:preribosome, small subunit precursor"/>
    <property type="evidence" value="ECO:0007669"/>
    <property type="project" value="TreeGrafter"/>
</dbReference>
<dbReference type="SUPFAM" id="SSF56112">
    <property type="entry name" value="Protein kinase-like (PK-like)"/>
    <property type="match status" value="1"/>
</dbReference>
<dbReference type="CDD" id="cd05144">
    <property type="entry name" value="RIO2_C"/>
    <property type="match status" value="1"/>
</dbReference>
<dbReference type="GO" id="GO:0005524">
    <property type="term" value="F:ATP binding"/>
    <property type="evidence" value="ECO:0007669"/>
    <property type="project" value="UniProtKB-KW"/>
</dbReference>
<gene>
    <name evidence="14" type="ORF">K6T50_11920</name>
</gene>
<evidence type="ECO:0000256" key="5">
    <source>
        <dbReference type="ARBA" id="ARBA00022679"/>
    </source>
</evidence>
<dbReference type="GO" id="GO:0005829">
    <property type="term" value="C:cytosol"/>
    <property type="evidence" value="ECO:0007669"/>
    <property type="project" value="TreeGrafter"/>
</dbReference>
<dbReference type="Proteomes" id="UP000826254">
    <property type="component" value="Chromosome"/>
</dbReference>
<proteinExistence type="inferred from homology"/>
<dbReference type="Gene3D" id="1.10.510.10">
    <property type="entry name" value="Transferase(Phosphotransferase) domain 1"/>
    <property type="match status" value="1"/>
</dbReference>
<keyword evidence="15" id="KW-1185">Reference proteome</keyword>
<dbReference type="PANTHER" id="PTHR45852:SF1">
    <property type="entry name" value="SERINE_THREONINE-PROTEIN KINASE RIO2"/>
    <property type="match status" value="1"/>
</dbReference>
<dbReference type="EC" id="2.7.11.1" evidence="3"/>
<dbReference type="AlphaFoldDB" id="A0A8T8WB55"/>
<keyword evidence="7" id="KW-0547">Nucleotide-binding</keyword>
<comment type="catalytic activity">
    <reaction evidence="11">
        <text>L-threonyl-[protein] + ATP = O-phospho-L-threonyl-[protein] + ADP + H(+)</text>
        <dbReference type="Rhea" id="RHEA:46608"/>
        <dbReference type="Rhea" id="RHEA-COMP:11060"/>
        <dbReference type="Rhea" id="RHEA-COMP:11605"/>
        <dbReference type="ChEBI" id="CHEBI:15378"/>
        <dbReference type="ChEBI" id="CHEBI:30013"/>
        <dbReference type="ChEBI" id="CHEBI:30616"/>
        <dbReference type="ChEBI" id="CHEBI:61977"/>
        <dbReference type="ChEBI" id="CHEBI:456216"/>
        <dbReference type="EC" id="2.7.11.1"/>
    </reaction>
</comment>
<name>A0A8T8WB55_9EURY</name>
<dbReference type="SUPFAM" id="SSF46785">
    <property type="entry name" value="Winged helix' DNA-binding domain"/>
    <property type="match status" value="1"/>
</dbReference>
<dbReference type="FunFam" id="1.10.10.10:FF:000647">
    <property type="entry name" value="Serine/threonine protein kinase"/>
    <property type="match status" value="1"/>
</dbReference>
<comment type="catalytic activity">
    <reaction evidence="12">
        <text>L-seryl-[protein] + ATP = O-phospho-L-seryl-[protein] + ADP + H(+)</text>
        <dbReference type="Rhea" id="RHEA:17989"/>
        <dbReference type="Rhea" id="RHEA-COMP:9863"/>
        <dbReference type="Rhea" id="RHEA-COMP:11604"/>
        <dbReference type="ChEBI" id="CHEBI:15378"/>
        <dbReference type="ChEBI" id="CHEBI:29999"/>
        <dbReference type="ChEBI" id="CHEBI:30616"/>
        <dbReference type="ChEBI" id="CHEBI:83421"/>
        <dbReference type="ChEBI" id="CHEBI:456216"/>
        <dbReference type="EC" id="2.7.11.1"/>
    </reaction>
</comment>
<evidence type="ECO:0000256" key="3">
    <source>
        <dbReference type="ARBA" id="ARBA00012513"/>
    </source>
</evidence>
<dbReference type="KEGG" id="hmp:K6T50_11920"/>
<dbReference type="Gene3D" id="1.10.10.10">
    <property type="entry name" value="Winged helix-like DNA-binding domain superfamily/Winged helix DNA-binding domain"/>
    <property type="match status" value="1"/>
</dbReference>
<dbReference type="GO" id="GO:0046872">
    <property type="term" value="F:metal ion binding"/>
    <property type="evidence" value="ECO:0007669"/>
    <property type="project" value="UniProtKB-KW"/>
</dbReference>
<keyword evidence="10" id="KW-0460">Magnesium</keyword>
<comment type="cofactor">
    <cofactor evidence="1">
        <name>Mg(2+)</name>
        <dbReference type="ChEBI" id="CHEBI:18420"/>
    </cofactor>
</comment>
<evidence type="ECO:0000256" key="9">
    <source>
        <dbReference type="ARBA" id="ARBA00022840"/>
    </source>
</evidence>
<dbReference type="PANTHER" id="PTHR45852">
    <property type="entry name" value="SER/THR-PROTEIN KINASE RIO2"/>
    <property type="match status" value="1"/>
</dbReference>
<evidence type="ECO:0000313" key="15">
    <source>
        <dbReference type="Proteomes" id="UP000826254"/>
    </source>
</evidence>
<keyword evidence="9" id="KW-0067">ATP-binding</keyword>
<protein>
    <recommendedName>
        <fullName evidence="3">non-specific serine/threonine protein kinase</fullName>
        <ecNumber evidence="3">2.7.11.1</ecNumber>
    </recommendedName>
</protein>
<evidence type="ECO:0000256" key="10">
    <source>
        <dbReference type="ARBA" id="ARBA00022842"/>
    </source>
</evidence>
<dbReference type="FunFam" id="3.30.200.20:FF:000052">
    <property type="entry name" value="Serine/threonine-protein kinase RIO2"/>
    <property type="match status" value="1"/>
</dbReference>
<comment type="similarity">
    <text evidence="2">Belongs to the protein kinase superfamily. RIO-type Ser/Thr kinase family.</text>
</comment>
<keyword evidence="4" id="KW-0723">Serine/threonine-protein kinase</keyword>
<accession>A0A8T8WB55</accession>
<reference evidence="14 15" key="1">
    <citation type="journal article" date="2021" name="Int. J. Syst. Evol. Microbiol.">
        <title>Halobaculum halophilum sp. nov. and Halobaculum salinum sp. nov., isolated from salt lake and saline soil.</title>
        <authorList>
            <person name="Cui H.L."/>
            <person name="Shi X.W."/>
            <person name="Yin X.M."/>
            <person name="Yang X.Y."/>
            <person name="Hou J."/>
            <person name="Zhu L."/>
        </authorList>
    </citation>
    <scope>NUCLEOTIDE SEQUENCE [LARGE SCALE GENOMIC DNA]</scope>
    <source>
        <strain evidence="14 15">NBRC 109044</strain>
    </source>
</reference>
<keyword evidence="6" id="KW-0479">Metal-binding</keyword>
<evidence type="ECO:0000313" key="14">
    <source>
        <dbReference type="EMBL" id="QZP36993.1"/>
    </source>
</evidence>
<dbReference type="Pfam" id="PF01163">
    <property type="entry name" value="RIO1"/>
    <property type="match status" value="1"/>
</dbReference>
<evidence type="ECO:0000256" key="7">
    <source>
        <dbReference type="ARBA" id="ARBA00022741"/>
    </source>
</evidence>
<dbReference type="GO" id="GO:0030490">
    <property type="term" value="P:maturation of SSU-rRNA"/>
    <property type="evidence" value="ECO:0007669"/>
    <property type="project" value="TreeGrafter"/>
</dbReference>
<dbReference type="InterPro" id="IPR000687">
    <property type="entry name" value="RIO_kinase"/>
</dbReference>
<organism evidence="14 15">
    <name type="scientific">Halobaculum magnesiiphilum</name>
    <dbReference type="NCBI Taxonomy" id="1017351"/>
    <lineage>
        <taxon>Archaea</taxon>
        <taxon>Methanobacteriati</taxon>
        <taxon>Methanobacteriota</taxon>
        <taxon>Stenosarchaea group</taxon>
        <taxon>Halobacteria</taxon>
        <taxon>Halobacteriales</taxon>
        <taxon>Haloferacaceae</taxon>
        <taxon>Halobaculum</taxon>
    </lineage>
</organism>
<dbReference type="EMBL" id="CP081958">
    <property type="protein sequence ID" value="QZP36993.1"/>
    <property type="molecule type" value="Genomic_DNA"/>
</dbReference>
<keyword evidence="5" id="KW-0808">Transferase</keyword>
<dbReference type="InterPro" id="IPR018934">
    <property type="entry name" value="RIO_dom"/>
</dbReference>
<evidence type="ECO:0000256" key="2">
    <source>
        <dbReference type="ARBA" id="ARBA00009196"/>
    </source>
</evidence>
<evidence type="ECO:0000256" key="1">
    <source>
        <dbReference type="ARBA" id="ARBA00001946"/>
    </source>
</evidence>
<evidence type="ECO:0000256" key="11">
    <source>
        <dbReference type="ARBA" id="ARBA00047899"/>
    </source>
</evidence>
<dbReference type="RefSeq" id="WP_222606809.1">
    <property type="nucleotide sequence ID" value="NZ_CP081958.1"/>
</dbReference>
<feature type="domain" description="RIO kinase" evidence="13">
    <location>
        <begin position="65"/>
        <end position="287"/>
    </location>
</feature>
<dbReference type="InterPro" id="IPR036390">
    <property type="entry name" value="WH_DNA-bd_sf"/>
</dbReference>
<dbReference type="InterPro" id="IPR015285">
    <property type="entry name" value="RIO2_wHTH_N"/>
</dbReference>